<reference evidence="1" key="1">
    <citation type="submission" date="2022-04" db="EMBL/GenBank/DDBJ databases">
        <title>Genome of the entomopathogenic fungus Entomophthora muscae.</title>
        <authorList>
            <person name="Elya C."/>
            <person name="Lovett B.R."/>
            <person name="Lee E."/>
            <person name="Macias A.M."/>
            <person name="Hajek A.E."/>
            <person name="De Bivort B.L."/>
            <person name="Kasson M.T."/>
            <person name="De Fine Licht H.H."/>
            <person name="Stajich J.E."/>
        </authorList>
    </citation>
    <scope>NUCLEOTIDE SEQUENCE</scope>
    <source>
        <strain evidence="1">Berkeley</strain>
    </source>
</reference>
<proteinExistence type="predicted"/>
<name>A0ACC2SVD6_9FUNG</name>
<comment type="caution">
    <text evidence="1">The sequence shown here is derived from an EMBL/GenBank/DDBJ whole genome shotgun (WGS) entry which is preliminary data.</text>
</comment>
<gene>
    <name evidence="1" type="ORF">DSO57_1011772</name>
</gene>
<dbReference type="Proteomes" id="UP001165960">
    <property type="component" value="Unassembled WGS sequence"/>
</dbReference>
<dbReference type="EMBL" id="QTSX02004301">
    <property type="protein sequence ID" value="KAJ9066225.1"/>
    <property type="molecule type" value="Genomic_DNA"/>
</dbReference>
<keyword evidence="2" id="KW-1185">Reference proteome</keyword>
<protein>
    <submittedName>
        <fullName evidence="1">Uncharacterized protein</fullName>
    </submittedName>
</protein>
<sequence>MKPPLVPKLNISTPLTSDATGQSSQFLGGLYLALTGLINSALPAAGPCTMAMKALSYLVKLGPIIWKTMPVPASAPPSPEGVSQYSWYPDTGSNPLHRTQANNPEYSSEPYSDEPA</sequence>
<evidence type="ECO:0000313" key="1">
    <source>
        <dbReference type="EMBL" id="KAJ9066225.1"/>
    </source>
</evidence>
<accession>A0ACC2SVD6</accession>
<evidence type="ECO:0000313" key="2">
    <source>
        <dbReference type="Proteomes" id="UP001165960"/>
    </source>
</evidence>
<organism evidence="1 2">
    <name type="scientific">Entomophthora muscae</name>
    <dbReference type="NCBI Taxonomy" id="34485"/>
    <lineage>
        <taxon>Eukaryota</taxon>
        <taxon>Fungi</taxon>
        <taxon>Fungi incertae sedis</taxon>
        <taxon>Zoopagomycota</taxon>
        <taxon>Entomophthoromycotina</taxon>
        <taxon>Entomophthoromycetes</taxon>
        <taxon>Entomophthorales</taxon>
        <taxon>Entomophthoraceae</taxon>
        <taxon>Entomophthora</taxon>
    </lineage>
</organism>